<feature type="region of interest" description="Domain III" evidence="6">
    <location>
        <begin position="150"/>
        <end position="200"/>
    </location>
</feature>
<organism evidence="8 9">
    <name type="scientific">Paraphotobacterium marinum</name>
    <dbReference type="NCBI Taxonomy" id="1755811"/>
    <lineage>
        <taxon>Bacteria</taxon>
        <taxon>Pseudomonadati</taxon>
        <taxon>Pseudomonadota</taxon>
        <taxon>Gammaproteobacteria</taxon>
        <taxon>Vibrionales</taxon>
        <taxon>Vibrionaceae</taxon>
        <taxon>Paraphotobacterium</taxon>
    </lineage>
</organism>
<comment type="caution">
    <text evidence="6">Lacks conserved residue(s) required for the propagation of feature annotation.</text>
</comment>
<keyword evidence="5 6" id="KW-0234">DNA repair</keyword>
<dbReference type="InterPro" id="IPR010994">
    <property type="entry name" value="RuvA_2-like"/>
</dbReference>
<evidence type="ECO:0000256" key="3">
    <source>
        <dbReference type="ARBA" id="ARBA00023125"/>
    </source>
</evidence>
<dbReference type="AlphaFoldDB" id="A0A220VDZ1"/>
<evidence type="ECO:0000256" key="1">
    <source>
        <dbReference type="ARBA" id="ARBA00022490"/>
    </source>
</evidence>
<dbReference type="GO" id="GO:0000400">
    <property type="term" value="F:four-way junction DNA binding"/>
    <property type="evidence" value="ECO:0007669"/>
    <property type="project" value="UniProtKB-UniRule"/>
</dbReference>
<dbReference type="GO" id="GO:0006310">
    <property type="term" value="P:DNA recombination"/>
    <property type="evidence" value="ECO:0007669"/>
    <property type="project" value="UniProtKB-UniRule"/>
</dbReference>
<dbReference type="NCBIfam" id="TIGR00084">
    <property type="entry name" value="ruvA"/>
    <property type="match status" value="1"/>
</dbReference>
<dbReference type="InterPro" id="IPR011114">
    <property type="entry name" value="RuvA_C"/>
</dbReference>
<dbReference type="SUPFAM" id="SSF46929">
    <property type="entry name" value="DNA helicase RuvA subunit, C-terminal domain"/>
    <property type="match status" value="1"/>
</dbReference>
<feature type="domain" description="Helix-hairpin-helix DNA-binding motif class 1" evidence="7">
    <location>
        <begin position="108"/>
        <end position="127"/>
    </location>
</feature>
<evidence type="ECO:0000256" key="4">
    <source>
        <dbReference type="ARBA" id="ARBA00023172"/>
    </source>
</evidence>
<dbReference type="InterPro" id="IPR000085">
    <property type="entry name" value="RuvA"/>
</dbReference>
<dbReference type="Proteomes" id="UP000242175">
    <property type="component" value="Chromosome large"/>
</dbReference>
<accession>A0A220VDZ1</accession>
<keyword evidence="4 6" id="KW-0233">DNA recombination</keyword>
<dbReference type="SUPFAM" id="SSF47781">
    <property type="entry name" value="RuvA domain 2-like"/>
    <property type="match status" value="1"/>
</dbReference>
<keyword evidence="3 6" id="KW-0238">DNA-binding</keyword>
<keyword evidence="2 6" id="KW-0227">DNA damage</keyword>
<protein>
    <recommendedName>
        <fullName evidence="6">Holliday junction branch migration complex subunit RuvA</fullName>
    </recommendedName>
</protein>
<dbReference type="Gene3D" id="2.40.50.140">
    <property type="entry name" value="Nucleic acid-binding proteins"/>
    <property type="match status" value="1"/>
</dbReference>
<evidence type="ECO:0000256" key="6">
    <source>
        <dbReference type="HAMAP-Rule" id="MF_00031"/>
    </source>
</evidence>
<dbReference type="RefSeq" id="WP_089073493.1">
    <property type="nucleotide sequence ID" value="NZ_CBCSAM010000001.1"/>
</dbReference>
<name>A0A220VDZ1_9GAMM</name>
<dbReference type="GO" id="GO:0048476">
    <property type="term" value="C:Holliday junction resolvase complex"/>
    <property type="evidence" value="ECO:0007669"/>
    <property type="project" value="UniProtKB-UniRule"/>
</dbReference>
<dbReference type="Pfam" id="PF01330">
    <property type="entry name" value="RuvA_N"/>
    <property type="match status" value="1"/>
</dbReference>
<dbReference type="GO" id="GO:0005737">
    <property type="term" value="C:cytoplasm"/>
    <property type="evidence" value="ECO:0007669"/>
    <property type="project" value="UniProtKB-SubCell"/>
</dbReference>
<keyword evidence="1 6" id="KW-0963">Cytoplasm</keyword>
<dbReference type="CDD" id="cd14332">
    <property type="entry name" value="UBA_RuvA_C"/>
    <property type="match status" value="1"/>
</dbReference>
<feature type="region of interest" description="Domain I" evidence="6">
    <location>
        <begin position="1"/>
        <end position="64"/>
    </location>
</feature>
<dbReference type="InterPro" id="IPR036267">
    <property type="entry name" value="RuvA_C_sf"/>
</dbReference>
<dbReference type="GO" id="GO:0009378">
    <property type="term" value="F:four-way junction helicase activity"/>
    <property type="evidence" value="ECO:0007669"/>
    <property type="project" value="InterPro"/>
</dbReference>
<feature type="domain" description="Helix-hairpin-helix DNA-binding motif class 1" evidence="7">
    <location>
        <begin position="73"/>
        <end position="92"/>
    </location>
</feature>
<comment type="domain">
    <text evidence="6">Has three domains with a flexible linker between the domains II and III and assumes an 'L' shape. Domain III is highly mobile and contacts RuvB.</text>
</comment>
<dbReference type="GO" id="GO:0005524">
    <property type="term" value="F:ATP binding"/>
    <property type="evidence" value="ECO:0007669"/>
    <property type="project" value="InterPro"/>
</dbReference>
<dbReference type="EMBL" id="CP022355">
    <property type="protein sequence ID" value="ASK78585.1"/>
    <property type="molecule type" value="Genomic_DNA"/>
</dbReference>
<dbReference type="InterPro" id="IPR012340">
    <property type="entry name" value="NA-bd_OB-fold"/>
</dbReference>
<dbReference type="GO" id="GO:0006281">
    <property type="term" value="P:DNA repair"/>
    <property type="evidence" value="ECO:0007669"/>
    <property type="project" value="UniProtKB-UniRule"/>
</dbReference>
<dbReference type="SUPFAM" id="SSF50249">
    <property type="entry name" value="Nucleic acid-binding proteins"/>
    <property type="match status" value="1"/>
</dbReference>
<comment type="function">
    <text evidence="6">The RuvA-RuvB-RuvC complex processes Holliday junction (HJ) DNA during genetic recombination and DNA repair, while the RuvA-RuvB complex plays an important role in the rescue of blocked DNA replication forks via replication fork reversal (RFR). RuvA specifically binds to HJ cruciform DNA, conferring on it an open structure. The RuvB hexamer acts as an ATP-dependent pump, pulling dsDNA into and through the RuvAB complex. HJ branch migration allows RuvC to scan DNA until it finds its consensus sequence, where it cleaves and resolves the cruciform DNA.</text>
</comment>
<keyword evidence="9" id="KW-1185">Reference proteome</keyword>
<comment type="similarity">
    <text evidence="6">Belongs to the RuvA family.</text>
</comment>
<dbReference type="OrthoDB" id="5293449at2"/>
<proteinExistence type="inferred from homology"/>
<comment type="subunit">
    <text evidence="6">Homotetramer. Forms an RuvA(8)-RuvB(12)-Holliday junction (HJ) complex. HJ DNA is sandwiched between 2 RuvA tetramers; dsDNA enters through RuvA and exits via RuvB. An RuvB hexamer assembles on each DNA strand where it exits the tetramer. Each RuvB hexamer is contacted by two RuvA subunits (via domain III) on 2 adjacent RuvB subunits; this complex drives branch migration. In the full resolvosome a probable DNA-RuvA(4)-RuvB(12)-RuvC(2) complex forms which resolves the HJ.</text>
</comment>
<gene>
    <name evidence="6" type="primary">ruvA</name>
    <name evidence="8" type="ORF">CF386_05975</name>
</gene>
<reference evidence="8 9" key="1">
    <citation type="journal article" date="2016" name="Int. J. Syst. Evol. Microbiol.">
        <title>Paraphotobacterium marinum gen. nov., sp. nov., a member of the family Vibrionaceae, isolated from surface seawater.</title>
        <authorList>
            <person name="Huang Z."/>
            <person name="Dong C."/>
            <person name="Shao Z."/>
        </authorList>
    </citation>
    <scope>NUCLEOTIDE SEQUENCE [LARGE SCALE GENOMIC DNA]</scope>
    <source>
        <strain evidence="8 9">NSCS20N07D</strain>
    </source>
</reference>
<dbReference type="Pfam" id="PF14520">
    <property type="entry name" value="HHH_5"/>
    <property type="match status" value="1"/>
</dbReference>
<dbReference type="GO" id="GO:0009379">
    <property type="term" value="C:Holliday junction helicase complex"/>
    <property type="evidence" value="ECO:0007669"/>
    <property type="project" value="InterPro"/>
</dbReference>
<dbReference type="InterPro" id="IPR013849">
    <property type="entry name" value="DNA_helicase_Holl-junc_RuvA_I"/>
</dbReference>
<comment type="subcellular location">
    <subcellularLocation>
        <location evidence="6">Cytoplasm</location>
    </subcellularLocation>
</comment>
<dbReference type="Gene3D" id="1.10.8.10">
    <property type="entry name" value="DNA helicase RuvA subunit, C-terminal domain"/>
    <property type="match status" value="1"/>
</dbReference>
<dbReference type="HAMAP" id="MF_00031">
    <property type="entry name" value="DNA_HJ_migration_RuvA"/>
    <property type="match status" value="1"/>
</dbReference>
<dbReference type="Pfam" id="PF07499">
    <property type="entry name" value="RuvA_C"/>
    <property type="match status" value="1"/>
</dbReference>
<dbReference type="KEGG" id="pmai:CF386_05975"/>
<evidence type="ECO:0000256" key="5">
    <source>
        <dbReference type="ARBA" id="ARBA00023204"/>
    </source>
</evidence>
<dbReference type="InterPro" id="IPR003583">
    <property type="entry name" value="Hlx-hairpin-Hlx_DNA-bd_motif"/>
</dbReference>
<evidence type="ECO:0000313" key="8">
    <source>
        <dbReference type="EMBL" id="ASK78585.1"/>
    </source>
</evidence>
<evidence type="ECO:0000259" key="7">
    <source>
        <dbReference type="SMART" id="SM00278"/>
    </source>
</evidence>
<dbReference type="SMART" id="SM00278">
    <property type="entry name" value="HhH1"/>
    <property type="match status" value="2"/>
</dbReference>
<sequence length="200" mass="22233">MISQIRGKLLSKTPPNIILDVNGIGYEISIPMTNFYNLPQVSEEVSLFTHYVVREDAQLLYGFLTSLEKSLFCEVIKANGVGPKLGLAILSSMNASEFCIAISEKNTKQLLKIPGIGKRTADRLIVELADKLEDFNTELAGLNYDVSLSENNSNIESEAVNALVSLGYRETDSRKTVKNIFKQDFSLEDTIKYALKSMIN</sequence>
<dbReference type="Gene3D" id="1.10.150.20">
    <property type="entry name" value="5' to 3' exonuclease, C-terminal subdomain"/>
    <property type="match status" value="1"/>
</dbReference>
<evidence type="ECO:0000313" key="9">
    <source>
        <dbReference type="Proteomes" id="UP000242175"/>
    </source>
</evidence>
<evidence type="ECO:0000256" key="2">
    <source>
        <dbReference type="ARBA" id="ARBA00022763"/>
    </source>
</evidence>